<keyword evidence="1" id="KW-1133">Transmembrane helix</keyword>
<name>A0A7W8A8Q6_9ACTN</name>
<sequence length="135" mass="13511">MDGRGQELLRTVLRVDGWSTAVFGMVMLALAGPLSGPLGLPVTWAVPFGVAMLGGAAALGLIAGYPRIPARLAAMAVAGNGMSAVAMLALVASPLLPLTALGVAFMLVGALVVAVYAVLEFAGLRRARPLTAAGS</sequence>
<keyword evidence="3" id="KW-1185">Reference proteome</keyword>
<evidence type="ECO:0000313" key="3">
    <source>
        <dbReference type="Proteomes" id="UP000568380"/>
    </source>
</evidence>
<comment type="caution">
    <text evidence="2">The sequence shown here is derived from an EMBL/GenBank/DDBJ whole genome shotgun (WGS) entry which is preliminary data.</text>
</comment>
<feature type="transmembrane region" description="Helical" evidence="1">
    <location>
        <begin position="44"/>
        <end position="65"/>
    </location>
</feature>
<dbReference type="AlphaFoldDB" id="A0A7W8A8Q6"/>
<gene>
    <name evidence="2" type="ORF">HNR40_007162</name>
</gene>
<organism evidence="2 3">
    <name type="scientific">Nonomuraea endophytica</name>
    <dbReference type="NCBI Taxonomy" id="714136"/>
    <lineage>
        <taxon>Bacteria</taxon>
        <taxon>Bacillati</taxon>
        <taxon>Actinomycetota</taxon>
        <taxon>Actinomycetes</taxon>
        <taxon>Streptosporangiales</taxon>
        <taxon>Streptosporangiaceae</taxon>
        <taxon>Nonomuraea</taxon>
    </lineage>
</organism>
<proteinExistence type="predicted"/>
<accession>A0A7W8A8Q6</accession>
<dbReference type="EMBL" id="JACHIN010000011">
    <property type="protein sequence ID" value="MBB5081667.1"/>
    <property type="molecule type" value="Genomic_DNA"/>
</dbReference>
<feature type="transmembrane region" description="Helical" evidence="1">
    <location>
        <begin position="12"/>
        <end position="32"/>
    </location>
</feature>
<dbReference type="RefSeq" id="WP_184969220.1">
    <property type="nucleotide sequence ID" value="NZ_JACHIN010000011.1"/>
</dbReference>
<feature type="transmembrane region" description="Helical" evidence="1">
    <location>
        <begin position="98"/>
        <end position="119"/>
    </location>
</feature>
<reference evidence="2 3" key="1">
    <citation type="submission" date="2020-08" db="EMBL/GenBank/DDBJ databases">
        <title>Genomic Encyclopedia of Type Strains, Phase IV (KMG-IV): sequencing the most valuable type-strain genomes for metagenomic binning, comparative biology and taxonomic classification.</title>
        <authorList>
            <person name="Goeker M."/>
        </authorList>
    </citation>
    <scope>NUCLEOTIDE SEQUENCE [LARGE SCALE GENOMIC DNA]</scope>
    <source>
        <strain evidence="2 3">DSM 45385</strain>
    </source>
</reference>
<protein>
    <submittedName>
        <fullName evidence="2">Uncharacterized protein</fullName>
    </submittedName>
</protein>
<keyword evidence="1" id="KW-0472">Membrane</keyword>
<evidence type="ECO:0000313" key="2">
    <source>
        <dbReference type="EMBL" id="MBB5081667.1"/>
    </source>
</evidence>
<keyword evidence="1" id="KW-0812">Transmembrane</keyword>
<evidence type="ECO:0000256" key="1">
    <source>
        <dbReference type="SAM" id="Phobius"/>
    </source>
</evidence>
<dbReference type="Proteomes" id="UP000568380">
    <property type="component" value="Unassembled WGS sequence"/>
</dbReference>
<feature type="transmembrane region" description="Helical" evidence="1">
    <location>
        <begin position="72"/>
        <end position="92"/>
    </location>
</feature>